<dbReference type="Pfam" id="PF02214">
    <property type="entry name" value="BTB_2"/>
    <property type="match status" value="1"/>
</dbReference>
<dbReference type="InterPro" id="IPR011333">
    <property type="entry name" value="SKP1/BTB/POZ_sf"/>
</dbReference>
<gene>
    <name evidence="2" type="ORF">ANCDUO_01894</name>
</gene>
<proteinExistence type="predicted"/>
<dbReference type="OrthoDB" id="2414723at2759"/>
<dbReference type="EMBL" id="KN726576">
    <property type="protein sequence ID" value="KIH67770.1"/>
    <property type="molecule type" value="Genomic_DNA"/>
</dbReference>
<reference evidence="2 3" key="1">
    <citation type="submission" date="2013-12" db="EMBL/GenBank/DDBJ databases">
        <title>Draft genome of the parsitic nematode Ancylostoma duodenale.</title>
        <authorList>
            <person name="Mitreva M."/>
        </authorList>
    </citation>
    <scope>NUCLEOTIDE SEQUENCE [LARGE SCALE GENOMIC DNA]</scope>
    <source>
        <strain evidence="2 3">Zhejiang</strain>
    </source>
</reference>
<name>A0A0C2H1X3_9BILA</name>
<dbReference type="AlphaFoldDB" id="A0A0C2H1X3"/>
<keyword evidence="2" id="KW-0406">Ion transport</keyword>
<keyword evidence="2" id="KW-0407">Ion channel</keyword>
<dbReference type="InterPro" id="IPR000210">
    <property type="entry name" value="BTB/POZ_dom"/>
</dbReference>
<evidence type="ECO:0000259" key="1">
    <source>
        <dbReference type="PROSITE" id="PS50097"/>
    </source>
</evidence>
<dbReference type="CDD" id="cd18316">
    <property type="entry name" value="BTB_POZ_KCTD-like"/>
    <property type="match status" value="1"/>
</dbReference>
<keyword evidence="2" id="KW-0813">Transport</keyword>
<dbReference type="PROSITE" id="PS50097">
    <property type="entry name" value="BTB"/>
    <property type="match status" value="1"/>
</dbReference>
<protein>
    <submittedName>
        <fullName evidence="2">K+ channel tetramerization domain protein</fullName>
    </submittedName>
</protein>
<dbReference type="PANTHER" id="PTHR11145:SF8">
    <property type="entry name" value="RE57120P"/>
    <property type="match status" value="1"/>
</dbReference>
<dbReference type="PANTHER" id="PTHR11145">
    <property type="entry name" value="BTB/POZ DOMAIN-CONTAINING ADAPTER FOR CUL3-MEDIATED RHOA DEGRADATION PROTEIN FAMILY MEMBER"/>
    <property type="match status" value="1"/>
</dbReference>
<feature type="domain" description="BTB" evidence="1">
    <location>
        <begin position="6"/>
        <end position="67"/>
    </location>
</feature>
<dbReference type="InterPro" id="IPR045068">
    <property type="entry name" value="BACURD1-3"/>
</dbReference>
<evidence type="ECO:0000313" key="3">
    <source>
        <dbReference type="Proteomes" id="UP000054047"/>
    </source>
</evidence>
<dbReference type="GO" id="GO:0051260">
    <property type="term" value="P:protein homooligomerization"/>
    <property type="evidence" value="ECO:0007669"/>
    <property type="project" value="InterPro"/>
</dbReference>
<sequence length="113" mass="12884">MSNIDVLNVGGEKFATTRETLKSSVSGENTFFANLDDSKREICIDRDPKVFMYILNYLRDGKLAIPQDQSARTRISQEAEYFCMDKLATMIDFAKTGRPVVIEAIRWDPAYYG</sequence>
<keyword evidence="3" id="KW-1185">Reference proteome</keyword>
<dbReference type="SMART" id="SM00225">
    <property type="entry name" value="BTB"/>
    <property type="match status" value="1"/>
</dbReference>
<organism evidence="2 3">
    <name type="scientific">Ancylostoma duodenale</name>
    <dbReference type="NCBI Taxonomy" id="51022"/>
    <lineage>
        <taxon>Eukaryota</taxon>
        <taxon>Metazoa</taxon>
        <taxon>Ecdysozoa</taxon>
        <taxon>Nematoda</taxon>
        <taxon>Chromadorea</taxon>
        <taxon>Rhabditida</taxon>
        <taxon>Rhabditina</taxon>
        <taxon>Rhabditomorpha</taxon>
        <taxon>Strongyloidea</taxon>
        <taxon>Ancylostomatidae</taxon>
        <taxon>Ancylostomatinae</taxon>
        <taxon>Ancylostoma</taxon>
    </lineage>
</organism>
<dbReference type="GO" id="GO:0034220">
    <property type="term" value="P:monoatomic ion transmembrane transport"/>
    <property type="evidence" value="ECO:0007669"/>
    <property type="project" value="UniProtKB-KW"/>
</dbReference>
<accession>A0A0C2H1X3</accession>
<evidence type="ECO:0000313" key="2">
    <source>
        <dbReference type="EMBL" id="KIH67770.1"/>
    </source>
</evidence>
<dbReference type="SUPFAM" id="SSF54695">
    <property type="entry name" value="POZ domain"/>
    <property type="match status" value="1"/>
</dbReference>
<dbReference type="InterPro" id="IPR003131">
    <property type="entry name" value="T1-type_BTB"/>
</dbReference>
<dbReference type="Proteomes" id="UP000054047">
    <property type="component" value="Unassembled WGS sequence"/>
</dbReference>
<dbReference type="Gene3D" id="3.30.710.10">
    <property type="entry name" value="Potassium Channel Kv1.1, Chain A"/>
    <property type="match status" value="1"/>
</dbReference>